<organism evidence="1 2">
    <name type="scientific">Persea americana</name>
    <name type="common">Avocado</name>
    <dbReference type="NCBI Taxonomy" id="3435"/>
    <lineage>
        <taxon>Eukaryota</taxon>
        <taxon>Viridiplantae</taxon>
        <taxon>Streptophyta</taxon>
        <taxon>Embryophyta</taxon>
        <taxon>Tracheophyta</taxon>
        <taxon>Spermatophyta</taxon>
        <taxon>Magnoliopsida</taxon>
        <taxon>Magnoliidae</taxon>
        <taxon>Laurales</taxon>
        <taxon>Lauraceae</taxon>
        <taxon>Persea</taxon>
    </lineage>
</organism>
<sequence length="111" mass="12022">MRGLRDSHLSTRPLRAGHPSPPASCKHRPLSTKSRPDQSRVVSFSTFSFNSKARISQASSRPSIATSSISQFKIALCQLSVTADKERKIAHARKGIEEAAEKGAQLVLLPG</sequence>
<accession>A0ACC2L9Q8</accession>
<evidence type="ECO:0000313" key="1">
    <source>
        <dbReference type="EMBL" id="KAJ8630097.1"/>
    </source>
</evidence>
<comment type="caution">
    <text evidence="1">The sequence shown here is derived from an EMBL/GenBank/DDBJ whole genome shotgun (WGS) entry which is preliminary data.</text>
</comment>
<protein>
    <submittedName>
        <fullName evidence="1">Uncharacterized protein</fullName>
    </submittedName>
</protein>
<proteinExistence type="predicted"/>
<gene>
    <name evidence="1" type="ORF">MRB53_023420</name>
</gene>
<keyword evidence="2" id="KW-1185">Reference proteome</keyword>
<dbReference type="Proteomes" id="UP001234297">
    <property type="component" value="Chromosome 7"/>
</dbReference>
<evidence type="ECO:0000313" key="2">
    <source>
        <dbReference type="Proteomes" id="UP001234297"/>
    </source>
</evidence>
<name>A0ACC2L9Q8_PERAE</name>
<dbReference type="EMBL" id="CM056815">
    <property type="protein sequence ID" value="KAJ8630097.1"/>
    <property type="molecule type" value="Genomic_DNA"/>
</dbReference>
<reference evidence="1 2" key="1">
    <citation type="journal article" date="2022" name="Hortic Res">
        <title>A haplotype resolved chromosomal level avocado genome allows analysis of novel avocado genes.</title>
        <authorList>
            <person name="Nath O."/>
            <person name="Fletcher S.J."/>
            <person name="Hayward A."/>
            <person name="Shaw L.M."/>
            <person name="Masouleh A.K."/>
            <person name="Furtado A."/>
            <person name="Henry R.J."/>
            <person name="Mitter N."/>
        </authorList>
    </citation>
    <scope>NUCLEOTIDE SEQUENCE [LARGE SCALE GENOMIC DNA]</scope>
    <source>
        <strain evidence="2">cv. Hass</strain>
    </source>
</reference>